<keyword evidence="4 6" id="KW-0804">Transcription</keyword>
<evidence type="ECO:0000256" key="3">
    <source>
        <dbReference type="ARBA" id="ARBA00022478"/>
    </source>
</evidence>
<feature type="domain" description="RNA polymerase III subunit Rpc25" evidence="9">
    <location>
        <begin position="83"/>
        <end position="196"/>
    </location>
</feature>
<evidence type="ECO:0000256" key="2">
    <source>
        <dbReference type="ARBA" id="ARBA00009307"/>
    </source>
</evidence>
<dbReference type="Pfam" id="PF03876">
    <property type="entry name" value="SHS2_Rpb7-N"/>
    <property type="match status" value="1"/>
</dbReference>
<dbReference type="FunFam" id="2.40.50.140:FF:000221">
    <property type="entry name" value="DNA-directed RNA polymerase III subunit"/>
    <property type="match status" value="1"/>
</dbReference>
<dbReference type="Pfam" id="PF08292">
    <property type="entry name" value="RNA_pol_Rbc25"/>
    <property type="match status" value="1"/>
</dbReference>
<dbReference type="GO" id="GO:0005666">
    <property type="term" value="C:RNA polymerase III complex"/>
    <property type="evidence" value="ECO:0007669"/>
    <property type="project" value="EnsemblFungi"/>
</dbReference>
<dbReference type="InterPro" id="IPR013238">
    <property type="entry name" value="RNA_pol_III_Rbc25"/>
</dbReference>
<gene>
    <name evidence="10" type="ORF">GLAREA_05648</name>
</gene>
<protein>
    <recommendedName>
        <fullName evidence="6">DNA-directed RNA polymerase subunit</fullName>
    </recommendedName>
</protein>
<dbReference type="Gene3D" id="2.40.50.140">
    <property type="entry name" value="Nucleic acid-binding proteins"/>
    <property type="match status" value="1"/>
</dbReference>
<dbReference type="PANTHER" id="PTHR12709">
    <property type="entry name" value="DNA-DIRECTED RNA POLYMERASE II, III"/>
    <property type="match status" value="1"/>
</dbReference>
<dbReference type="Proteomes" id="UP000016922">
    <property type="component" value="Unassembled WGS sequence"/>
</dbReference>
<evidence type="ECO:0000313" key="11">
    <source>
        <dbReference type="Proteomes" id="UP000016922"/>
    </source>
</evidence>
<comment type="similarity">
    <text evidence="2">Belongs to the eukaryotic RPB7/RPC8 RNA polymerase subunit family.</text>
</comment>
<dbReference type="AlphaFoldDB" id="S3DF03"/>
<keyword evidence="11" id="KW-1185">Reference proteome</keyword>
<dbReference type="GO" id="GO:0003899">
    <property type="term" value="F:DNA-directed RNA polymerase activity"/>
    <property type="evidence" value="ECO:0007669"/>
    <property type="project" value="EnsemblFungi"/>
</dbReference>
<reference evidence="10 11" key="1">
    <citation type="journal article" date="2013" name="BMC Genomics">
        <title>Genomics-driven discovery of the pneumocandin biosynthetic gene cluster in the fungus Glarea lozoyensis.</title>
        <authorList>
            <person name="Chen L."/>
            <person name="Yue Q."/>
            <person name="Zhang X."/>
            <person name="Xiang M."/>
            <person name="Wang C."/>
            <person name="Li S."/>
            <person name="Che Y."/>
            <person name="Ortiz-Lopez F.J."/>
            <person name="Bills G.F."/>
            <person name="Liu X."/>
            <person name="An Z."/>
        </authorList>
    </citation>
    <scope>NUCLEOTIDE SEQUENCE [LARGE SCALE GENOMIC DNA]</scope>
    <source>
        <strain evidence="11">ATCC 20868 / MF5171</strain>
    </source>
</reference>
<accession>S3DF03</accession>
<dbReference type="CDD" id="cd04330">
    <property type="entry name" value="RNAP_III_Rpc25_N"/>
    <property type="match status" value="1"/>
</dbReference>
<dbReference type="GeneID" id="19464702"/>
<dbReference type="OMA" id="LGPTLWW"/>
<organism evidence="10 11">
    <name type="scientific">Glarea lozoyensis (strain ATCC 20868 / MF5171)</name>
    <dbReference type="NCBI Taxonomy" id="1116229"/>
    <lineage>
        <taxon>Eukaryota</taxon>
        <taxon>Fungi</taxon>
        <taxon>Dikarya</taxon>
        <taxon>Ascomycota</taxon>
        <taxon>Pezizomycotina</taxon>
        <taxon>Leotiomycetes</taxon>
        <taxon>Helotiales</taxon>
        <taxon>Helotiaceae</taxon>
        <taxon>Glarea</taxon>
    </lineage>
</organism>
<dbReference type="KEGG" id="glz:GLAREA_05648"/>
<dbReference type="FunFam" id="3.30.1490.120:FF:000001">
    <property type="entry name" value="DNA-directed RNA polymerase II subunit RPB7"/>
    <property type="match status" value="1"/>
</dbReference>
<name>S3DF03_GLAL2</name>
<dbReference type="GO" id="GO:0006384">
    <property type="term" value="P:transcription initiation at RNA polymerase III promoter"/>
    <property type="evidence" value="ECO:0007669"/>
    <property type="project" value="EnsemblFungi"/>
</dbReference>
<keyword evidence="5 6" id="KW-0539">Nucleus</keyword>
<dbReference type="EMBL" id="KE145353">
    <property type="protein sequence ID" value="EPE36310.1"/>
    <property type="molecule type" value="Genomic_DNA"/>
</dbReference>
<dbReference type="STRING" id="1116229.S3DF03"/>
<feature type="domain" description="RNA polymerase Rpb7-like N-terminal" evidence="8">
    <location>
        <begin position="9"/>
        <end position="64"/>
    </location>
</feature>
<proteinExistence type="inferred from homology"/>
<keyword evidence="3 6" id="KW-0240">DNA-directed RNA polymerase</keyword>
<dbReference type="SUPFAM" id="SSF50249">
    <property type="entry name" value="Nucleic acid-binding proteins"/>
    <property type="match status" value="1"/>
</dbReference>
<evidence type="ECO:0000256" key="6">
    <source>
        <dbReference type="RuleBase" id="RU369086"/>
    </source>
</evidence>
<comment type="subcellular location">
    <subcellularLocation>
        <location evidence="1 6">Nucleus</location>
    </subcellularLocation>
</comment>
<dbReference type="InterPro" id="IPR005576">
    <property type="entry name" value="Rpb7-like_N"/>
</dbReference>
<dbReference type="GO" id="GO:0042797">
    <property type="term" value="P:tRNA transcription by RNA polymerase III"/>
    <property type="evidence" value="ECO:0007669"/>
    <property type="project" value="EnsemblFungi"/>
</dbReference>
<dbReference type="InterPro" id="IPR036898">
    <property type="entry name" value="RNA_pol_Rpb7-like_N_sf"/>
</dbReference>
<evidence type="ECO:0000259" key="8">
    <source>
        <dbReference type="Pfam" id="PF03876"/>
    </source>
</evidence>
<dbReference type="PANTHER" id="PTHR12709:SF1">
    <property type="entry name" value="DNA-DIRECTED RNA POLYMERASE III SUBUNIT RPC8"/>
    <property type="match status" value="1"/>
</dbReference>
<feature type="region of interest" description="Disordered" evidence="7">
    <location>
        <begin position="149"/>
        <end position="206"/>
    </location>
</feature>
<dbReference type="RefSeq" id="XP_008077128.1">
    <property type="nucleotide sequence ID" value="XM_008078937.1"/>
</dbReference>
<sequence length="206" mass="23160">MFILTKIADLVQIIPEDFEKEASQAIEDNINAKYANRVIQKIGLCICLYDLLSASEGLIGHGTGLVNVNVEFRLIVFRPFKHEVLTGKISSATPEGIRIRTEFFKDILVPANRLPQGSVFNDNEQVFTWVTEDATLYFDSHETVRIRVEEETWHDQAPTKATGGENDQDDGEKDKHAPYGIIASMEESGLGPCLWWDGGEEEEEES</sequence>
<dbReference type="OrthoDB" id="10256606at2759"/>
<evidence type="ECO:0000313" key="10">
    <source>
        <dbReference type="EMBL" id="EPE36310.1"/>
    </source>
</evidence>
<dbReference type="HOGENOM" id="CLU_073901_1_0_1"/>
<dbReference type="SUPFAM" id="SSF88798">
    <property type="entry name" value="N-terminal, heterodimerisation domain of RBP7 (RpoE)"/>
    <property type="match status" value="1"/>
</dbReference>
<dbReference type="GO" id="GO:0006386">
    <property type="term" value="P:termination of RNA polymerase III transcription"/>
    <property type="evidence" value="ECO:0007669"/>
    <property type="project" value="EnsemblFungi"/>
</dbReference>
<evidence type="ECO:0000256" key="5">
    <source>
        <dbReference type="ARBA" id="ARBA00023242"/>
    </source>
</evidence>
<dbReference type="InterPro" id="IPR045113">
    <property type="entry name" value="Rpb7-like"/>
</dbReference>
<evidence type="ECO:0000256" key="4">
    <source>
        <dbReference type="ARBA" id="ARBA00023163"/>
    </source>
</evidence>
<dbReference type="eggNOG" id="KOG3297">
    <property type="taxonomic scope" value="Eukaryota"/>
</dbReference>
<comment type="function">
    <text evidence="6">DNA-dependent RNA polymerase which catalyzes the transcription of DNA into RNA using the four ribonucleoside triphosphates as substrates.</text>
</comment>
<evidence type="ECO:0000256" key="7">
    <source>
        <dbReference type="SAM" id="MobiDB-lite"/>
    </source>
</evidence>
<dbReference type="Gene3D" id="3.30.1490.120">
    <property type="entry name" value="RNA polymerase Rpb7-like, N-terminal domain"/>
    <property type="match status" value="1"/>
</dbReference>
<evidence type="ECO:0000259" key="9">
    <source>
        <dbReference type="Pfam" id="PF08292"/>
    </source>
</evidence>
<dbReference type="GO" id="GO:0000785">
    <property type="term" value="C:chromatin"/>
    <property type="evidence" value="ECO:0007669"/>
    <property type="project" value="EnsemblFungi"/>
</dbReference>
<dbReference type="InterPro" id="IPR012340">
    <property type="entry name" value="NA-bd_OB-fold"/>
</dbReference>
<evidence type="ECO:0000256" key="1">
    <source>
        <dbReference type="ARBA" id="ARBA00004123"/>
    </source>
</evidence>